<keyword evidence="4" id="KW-1185">Reference proteome</keyword>
<reference evidence="4" key="1">
    <citation type="journal article" date="2019" name="Int. J. Syst. Evol. Microbiol.">
        <title>The Global Catalogue of Microorganisms (GCM) 10K type strain sequencing project: providing services to taxonomists for standard genome sequencing and annotation.</title>
        <authorList>
            <consortium name="The Broad Institute Genomics Platform"/>
            <consortium name="The Broad Institute Genome Sequencing Center for Infectious Disease"/>
            <person name="Wu L."/>
            <person name="Ma J."/>
        </authorList>
    </citation>
    <scope>NUCLEOTIDE SEQUENCE [LARGE SCALE GENOMIC DNA]</scope>
    <source>
        <strain evidence="4">JCM 3175</strain>
    </source>
</reference>
<protein>
    <submittedName>
        <fullName evidence="3">Cysteine hydrolase</fullName>
    </submittedName>
</protein>
<evidence type="ECO:0000313" key="4">
    <source>
        <dbReference type="Proteomes" id="UP001500307"/>
    </source>
</evidence>
<dbReference type="Proteomes" id="UP001500307">
    <property type="component" value="Unassembled WGS sequence"/>
</dbReference>
<evidence type="ECO:0000259" key="2">
    <source>
        <dbReference type="Pfam" id="PF00857"/>
    </source>
</evidence>
<dbReference type="CDD" id="cd00431">
    <property type="entry name" value="cysteine_hydrolases"/>
    <property type="match status" value="1"/>
</dbReference>
<evidence type="ECO:0000256" key="1">
    <source>
        <dbReference type="ARBA" id="ARBA00022801"/>
    </source>
</evidence>
<dbReference type="InterPro" id="IPR000868">
    <property type="entry name" value="Isochorismatase-like_dom"/>
</dbReference>
<dbReference type="PANTHER" id="PTHR43540">
    <property type="entry name" value="PEROXYUREIDOACRYLATE/UREIDOACRYLATE AMIDOHYDROLASE-RELATED"/>
    <property type="match status" value="1"/>
</dbReference>
<keyword evidence="1 3" id="KW-0378">Hydrolase</keyword>
<dbReference type="Gene3D" id="3.40.50.850">
    <property type="entry name" value="Isochorismatase-like"/>
    <property type="match status" value="1"/>
</dbReference>
<dbReference type="InterPro" id="IPR036380">
    <property type="entry name" value="Isochorismatase-like_sf"/>
</dbReference>
<dbReference type="PANTHER" id="PTHR43540:SF16">
    <property type="entry name" value="ISOCHORISMATASE-LIKE DOMAIN-CONTAINING PROTEIN"/>
    <property type="match status" value="1"/>
</dbReference>
<dbReference type="GO" id="GO:0016787">
    <property type="term" value="F:hydrolase activity"/>
    <property type="evidence" value="ECO:0007669"/>
    <property type="project" value="UniProtKB-KW"/>
</dbReference>
<sequence length="209" mass="23251">MSTTAYETGRIGLLLIDTVNEIFSEDGKGYPKFKDEFDRIGTFANIKRLLAGVRAQGCPVFFAPMSYTESDYTTWKHLSGIHREMYDDRMFEAGSWGAQFHPELSPHPNEVVISPHKNIDVMANTDLDVQLRQHNVEYLAIGGMIGTMCVESTARSAMERGYHVTTFTDATAAAGGRAAYDAMILRFPMISHATLSVDEFLADIRKAKG</sequence>
<comment type="caution">
    <text evidence="3">The sequence shown here is derived from an EMBL/GenBank/DDBJ whole genome shotgun (WGS) entry which is preliminary data.</text>
</comment>
<evidence type="ECO:0000313" key="3">
    <source>
        <dbReference type="EMBL" id="GAA4578845.1"/>
    </source>
</evidence>
<dbReference type="EMBL" id="BAABGU010000044">
    <property type="protein sequence ID" value="GAA4578845.1"/>
    <property type="molecule type" value="Genomic_DNA"/>
</dbReference>
<dbReference type="SUPFAM" id="SSF52499">
    <property type="entry name" value="Isochorismatase-like hydrolases"/>
    <property type="match status" value="1"/>
</dbReference>
<gene>
    <name evidence="3" type="ORF">GCM10023176_55520</name>
</gene>
<proteinExistence type="predicted"/>
<dbReference type="InterPro" id="IPR050272">
    <property type="entry name" value="Isochorismatase-like_hydrls"/>
</dbReference>
<dbReference type="RefSeq" id="WP_346124376.1">
    <property type="nucleotide sequence ID" value="NZ_BAABGU010000044.1"/>
</dbReference>
<name>A0ABP8SZZ6_9ACTN</name>
<organism evidence="3 4">
    <name type="scientific">Micromonospora coerulea</name>
    <dbReference type="NCBI Taxonomy" id="47856"/>
    <lineage>
        <taxon>Bacteria</taxon>
        <taxon>Bacillati</taxon>
        <taxon>Actinomycetota</taxon>
        <taxon>Actinomycetes</taxon>
        <taxon>Micromonosporales</taxon>
        <taxon>Micromonosporaceae</taxon>
        <taxon>Micromonospora</taxon>
    </lineage>
</organism>
<dbReference type="Pfam" id="PF00857">
    <property type="entry name" value="Isochorismatase"/>
    <property type="match status" value="1"/>
</dbReference>
<feature type="domain" description="Isochorismatase-like" evidence="2">
    <location>
        <begin position="13"/>
        <end position="185"/>
    </location>
</feature>
<accession>A0ABP8SZZ6</accession>